<accession>A0A8X6MET8</accession>
<sequence length="365" mass="40732">MATENTYILYESHGGKSQQETNDSVGSTEDIKQLIIADGPKEVKSNLAETSFNYINSVIGSGIVGIPYALQQAGLGMGIVLLLLIAVATDYSLCIMIKAGTAAGVTTYQLEGHNFIIFTDHRPLTFAFNKIWDSCSPRQLRHLDFISQFSTDIRHVSGSDNSVADALSRINALNLSTTDLQHLADSQTKDEELKTLISSYDLSIKLKPLKMGNALEIFCDVSREKVRPYVPEELRFEVFRSLHNLSHPGIRATKLLIQDRFVWPSMLKDIAKWTRCCIPCQRSKVQRLTVSPIQPFAPTVERFQHVHVDLVGPFPSSDGFTFLLTCIDRYTRWPEAIPVSGISAEAVAKSFIANWISRFSVYLPS</sequence>
<gene>
    <name evidence="8" type="primary">TY3B-I_775</name>
    <name evidence="8" type="ORF">TNIN_429291</name>
</gene>
<evidence type="ECO:0000256" key="2">
    <source>
        <dbReference type="ARBA" id="ARBA00012493"/>
    </source>
</evidence>
<dbReference type="OrthoDB" id="422540at2759"/>
<feature type="domain" description="Integrase zinc-binding" evidence="7">
    <location>
        <begin position="230"/>
        <end position="285"/>
    </location>
</feature>
<keyword evidence="5" id="KW-0472">Membrane</keyword>
<dbReference type="Proteomes" id="UP000886998">
    <property type="component" value="Unassembled WGS sequence"/>
</dbReference>
<dbReference type="InterPro" id="IPR013057">
    <property type="entry name" value="AA_transpt_TM"/>
</dbReference>
<dbReference type="GO" id="GO:0016020">
    <property type="term" value="C:membrane"/>
    <property type="evidence" value="ECO:0007669"/>
    <property type="project" value="UniProtKB-SubCell"/>
</dbReference>
<proteinExistence type="predicted"/>
<keyword evidence="3" id="KW-0812">Transmembrane</keyword>
<dbReference type="InterPro" id="IPR041588">
    <property type="entry name" value="Integrase_H2C2"/>
</dbReference>
<dbReference type="PANTHER" id="PTHR37984:SF15">
    <property type="entry name" value="INTEGRASE CATALYTIC DOMAIN-CONTAINING PROTEIN"/>
    <property type="match status" value="1"/>
</dbReference>
<dbReference type="Gene3D" id="1.10.340.70">
    <property type="match status" value="1"/>
</dbReference>
<organism evidence="8 9">
    <name type="scientific">Trichonephila inaurata madagascariensis</name>
    <dbReference type="NCBI Taxonomy" id="2747483"/>
    <lineage>
        <taxon>Eukaryota</taxon>
        <taxon>Metazoa</taxon>
        <taxon>Ecdysozoa</taxon>
        <taxon>Arthropoda</taxon>
        <taxon>Chelicerata</taxon>
        <taxon>Arachnida</taxon>
        <taxon>Araneae</taxon>
        <taxon>Araneomorphae</taxon>
        <taxon>Entelegynae</taxon>
        <taxon>Araneoidea</taxon>
        <taxon>Nephilidae</taxon>
        <taxon>Trichonephila</taxon>
        <taxon>Trichonephila inaurata</taxon>
    </lineage>
</organism>
<evidence type="ECO:0000256" key="4">
    <source>
        <dbReference type="ARBA" id="ARBA00022989"/>
    </source>
</evidence>
<dbReference type="Pfam" id="PF17921">
    <property type="entry name" value="Integrase_H2C2"/>
    <property type="match status" value="1"/>
</dbReference>
<dbReference type="PANTHER" id="PTHR37984">
    <property type="entry name" value="PROTEIN CBG26694"/>
    <property type="match status" value="1"/>
</dbReference>
<keyword evidence="4" id="KW-1133">Transmembrane helix</keyword>
<evidence type="ECO:0000256" key="5">
    <source>
        <dbReference type="ARBA" id="ARBA00023136"/>
    </source>
</evidence>
<reference evidence="8" key="1">
    <citation type="submission" date="2020-08" db="EMBL/GenBank/DDBJ databases">
        <title>Multicomponent nature underlies the extraordinary mechanical properties of spider dragline silk.</title>
        <authorList>
            <person name="Kono N."/>
            <person name="Nakamura H."/>
            <person name="Mori M."/>
            <person name="Yoshida Y."/>
            <person name="Ohtoshi R."/>
            <person name="Malay A.D."/>
            <person name="Moran D.A.P."/>
            <person name="Tomita M."/>
            <person name="Numata K."/>
            <person name="Arakawa K."/>
        </authorList>
    </citation>
    <scope>NUCLEOTIDE SEQUENCE</scope>
</reference>
<keyword evidence="9" id="KW-1185">Reference proteome</keyword>
<protein>
    <recommendedName>
        <fullName evidence="2">RNA-directed DNA polymerase</fullName>
        <ecNumber evidence="2">2.7.7.49</ecNumber>
    </recommendedName>
</protein>
<evidence type="ECO:0000313" key="9">
    <source>
        <dbReference type="Proteomes" id="UP000886998"/>
    </source>
</evidence>
<dbReference type="InterPro" id="IPR050951">
    <property type="entry name" value="Retrovirus_Pol_polyprotein"/>
</dbReference>
<dbReference type="EC" id="2.7.7.49" evidence="2"/>
<evidence type="ECO:0000256" key="1">
    <source>
        <dbReference type="ARBA" id="ARBA00004370"/>
    </source>
</evidence>
<dbReference type="GO" id="GO:0003676">
    <property type="term" value="F:nucleic acid binding"/>
    <property type="evidence" value="ECO:0007669"/>
    <property type="project" value="InterPro"/>
</dbReference>
<dbReference type="GO" id="GO:0003964">
    <property type="term" value="F:RNA-directed DNA polymerase activity"/>
    <property type="evidence" value="ECO:0007669"/>
    <property type="project" value="UniProtKB-EC"/>
</dbReference>
<dbReference type="EMBL" id="BMAV01025876">
    <property type="protein sequence ID" value="GFS45527.1"/>
    <property type="molecule type" value="Genomic_DNA"/>
</dbReference>
<dbReference type="SUPFAM" id="SSF53098">
    <property type="entry name" value="Ribonuclease H-like"/>
    <property type="match status" value="1"/>
</dbReference>
<dbReference type="Pfam" id="PF01490">
    <property type="entry name" value="Aa_trans"/>
    <property type="match status" value="1"/>
</dbReference>
<dbReference type="Gene3D" id="3.30.420.10">
    <property type="entry name" value="Ribonuclease H-like superfamily/Ribonuclease H"/>
    <property type="match status" value="1"/>
</dbReference>
<comment type="subcellular location">
    <subcellularLocation>
        <location evidence="1">Membrane</location>
    </subcellularLocation>
</comment>
<dbReference type="InterPro" id="IPR012337">
    <property type="entry name" value="RNaseH-like_sf"/>
</dbReference>
<feature type="domain" description="Amino acid transporter transmembrane" evidence="6">
    <location>
        <begin position="46"/>
        <end position="101"/>
    </location>
</feature>
<evidence type="ECO:0000259" key="6">
    <source>
        <dbReference type="Pfam" id="PF01490"/>
    </source>
</evidence>
<dbReference type="AlphaFoldDB" id="A0A8X6MET8"/>
<dbReference type="InterPro" id="IPR036397">
    <property type="entry name" value="RNaseH_sf"/>
</dbReference>
<comment type="caution">
    <text evidence="8">The sequence shown here is derived from an EMBL/GenBank/DDBJ whole genome shotgun (WGS) entry which is preliminary data.</text>
</comment>
<evidence type="ECO:0000256" key="3">
    <source>
        <dbReference type="ARBA" id="ARBA00022692"/>
    </source>
</evidence>
<name>A0A8X6MET8_9ARAC</name>
<evidence type="ECO:0000313" key="8">
    <source>
        <dbReference type="EMBL" id="GFS45527.1"/>
    </source>
</evidence>
<evidence type="ECO:0000259" key="7">
    <source>
        <dbReference type="Pfam" id="PF17921"/>
    </source>
</evidence>